<proteinExistence type="inferred from homology"/>
<dbReference type="Proteomes" id="UP001458880">
    <property type="component" value="Unassembled WGS sequence"/>
</dbReference>
<comment type="caution">
    <text evidence="8">The sequence shown here is derived from an EMBL/GenBank/DDBJ whole genome shotgun (WGS) entry which is preliminary data.</text>
</comment>
<protein>
    <submittedName>
        <fullName evidence="8">Papain family cysteine protease</fullName>
    </submittedName>
</protein>
<reference evidence="8 9" key="1">
    <citation type="journal article" date="2024" name="BMC Genomics">
        <title>De novo assembly and annotation of Popillia japonica's genome with initial clues to its potential as an invasive pest.</title>
        <authorList>
            <person name="Cucini C."/>
            <person name="Boschi S."/>
            <person name="Funari R."/>
            <person name="Cardaioli E."/>
            <person name="Iannotti N."/>
            <person name="Marturano G."/>
            <person name="Paoli F."/>
            <person name="Bruttini M."/>
            <person name="Carapelli A."/>
            <person name="Frati F."/>
            <person name="Nardi F."/>
        </authorList>
    </citation>
    <scope>NUCLEOTIDE SEQUENCE [LARGE SCALE GENOMIC DNA]</scope>
    <source>
        <strain evidence="8">DMR45628</strain>
    </source>
</reference>
<organism evidence="8 9">
    <name type="scientific">Popillia japonica</name>
    <name type="common">Japanese beetle</name>
    <dbReference type="NCBI Taxonomy" id="7064"/>
    <lineage>
        <taxon>Eukaryota</taxon>
        <taxon>Metazoa</taxon>
        <taxon>Ecdysozoa</taxon>
        <taxon>Arthropoda</taxon>
        <taxon>Hexapoda</taxon>
        <taxon>Insecta</taxon>
        <taxon>Pterygota</taxon>
        <taxon>Neoptera</taxon>
        <taxon>Endopterygota</taxon>
        <taxon>Coleoptera</taxon>
        <taxon>Polyphaga</taxon>
        <taxon>Scarabaeiformia</taxon>
        <taxon>Scarabaeidae</taxon>
        <taxon>Rutelinae</taxon>
        <taxon>Popillia</taxon>
    </lineage>
</organism>
<dbReference type="GO" id="GO:0008234">
    <property type="term" value="F:cysteine-type peptidase activity"/>
    <property type="evidence" value="ECO:0007669"/>
    <property type="project" value="UniProtKB-KW"/>
</dbReference>
<sequence>MPRVVTAPLSTIFTLQAALCHLRGIRPFWRFTMKTLWLIPLVALITITQSYSYAENEVSPSVESVSDNTTSESLTVEDVEKPEDDDSNGNHTKRQVPCLYPQFQSQPGEPIIHAISLYTAIPVTQSGQQAVYVSPQSQYPGSGQGQLQYPGSGQGQAQYPGSGQGQSQIGSGTGQSPGFPQLAGVAEVSEVVEVSGLPPGFGKPQVSGVPQNYATQQVSGLPQNFGTAQVSGQVSGLPQNFGTAQVSGVPQNFGAPIPQQVSLRSNFPDQIPNIQVQYYDDGWRRFKEIYNKSYPSYEIEAFRKQVFVERSIFITQFNQEFAIGKKSYTLKINKFADSQNEEYYRHHHGFIGGNQLRGSTITGPTKFIYPKHVIIPKSVDWRKDGAVVTRVLEQDRCACCHAISAVGAIEGQYFRKTEKLVEFSVQNIIDCPREKNYQSTGCHRGSVDENFKYVKDNPGIDLEHAYGFEGKDRSCRYRSEAVGTYITGYVAIPERDEKALEAAVATIGPISVGIDANHPEFLSYAGQHIYDGPCSNVKKDINHAVLIVGYDEETNGDKYWIVKNSAGVTWGDHGYMKLAKEKNNTCAVASSAMYPLL</sequence>
<dbReference type="AlphaFoldDB" id="A0AAW1L4M4"/>
<dbReference type="FunFam" id="3.90.70.10:FF:000006">
    <property type="entry name" value="Cathepsin S"/>
    <property type="match status" value="1"/>
</dbReference>
<dbReference type="InterPro" id="IPR000668">
    <property type="entry name" value="Peptidase_C1A_C"/>
</dbReference>
<dbReference type="Pfam" id="PF00112">
    <property type="entry name" value="Peptidase_C1"/>
    <property type="match status" value="1"/>
</dbReference>
<evidence type="ECO:0000313" key="9">
    <source>
        <dbReference type="Proteomes" id="UP001458880"/>
    </source>
</evidence>
<evidence type="ECO:0000256" key="5">
    <source>
        <dbReference type="SAM" id="MobiDB-lite"/>
    </source>
</evidence>
<feature type="domain" description="Cathepsin propeptide inhibitor" evidence="7">
    <location>
        <begin position="283"/>
        <end position="343"/>
    </location>
</feature>
<dbReference type="EMBL" id="JASPKY010000158">
    <property type="protein sequence ID" value="KAK9729732.1"/>
    <property type="molecule type" value="Genomic_DNA"/>
</dbReference>
<feature type="region of interest" description="Disordered" evidence="5">
    <location>
        <begin position="134"/>
        <end position="181"/>
    </location>
</feature>
<evidence type="ECO:0000256" key="3">
    <source>
        <dbReference type="ARBA" id="ARBA00022801"/>
    </source>
</evidence>
<keyword evidence="2 8" id="KW-0645">Protease</keyword>
<evidence type="ECO:0000313" key="8">
    <source>
        <dbReference type="EMBL" id="KAK9729732.1"/>
    </source>
</evidence>
<dbReference type="InterPro" id="IPR013128">
    <property type="entry name" value="Peptidase_C1A"/>
</dbReference>
<dbReference type="PANTHER" id="PTHR12411">
    <property type="entry name" value="CYSTEINE PROTEASE FAMILY C1-RELATED"/>
    <property type="match status" value="1"/>
</dbReference>
<evidence type="ECO:0000259" key="7">
    <source>
        <dbReference type="SMART" id="SM00848"/>
    </source>
</evidence>
<dbReference type="SUPFAM" id="SSF54001">
    <property type="entry name" value="Cysteine proteinases"/>
    <property type="match status" value="1"/>
</dbReference>
<evidence type="ECO:0000256" key="1">
    <source>
        <dbReference type="ARBA" id="ARBA00008455"/>
    </source>
</evidence>
<keyword evidence="4" id="KW-0788">Thiol protease</keyword>
<dbReference type="CDD" id="cd02248">
    <property type="entry name" value="Peptidase_C1A"/>
    <property type="match status" value="1"/>
</dbReference>
<name>A0AAW1L4M4_POPJA</name>
<gene>
    <name evidence="8" type="ORF">QE152_g15788</name>
</gene>
<keyword evidence="3" id="KW-0378">Hydrolase</keyword>
<dbReference type="Gene3D" id="3.90.70.10">
    <property type="entry name" value="Cysteine proteinases"/>
    <property type="match status" value="1"/>
</dbReference>
<dbReference type="GO" id="GO:0006508">
    <property type="term" value="P:proteolysis"/>
    <property type="evidence" value="ECO:0007669"/>
    <property type="project" value="UniProtKB-KW"/>
</dbReference>
<accession>A0AAW1L4M4</accession>
<dbReference type="InterPro" id="IPR013201">
    <property type="entry name" value="Prot_inhib_I29"/>
</dbReference>
<keyword evidence="9" id="KW-1185">Reference proteome</keyword>
<evidence type="ECO:0000256" key="4">
    <source>
        <dbReference type="ARBA" id="ARBA00022807"/>
    </source>
</evidence>
<dbReference type="InterPro" id="IPR038765">
    <property type="entry name" value="Papain-like_cys_pep_sf"/>
</dbReference>
<comment type="similarity">
    <text evidence="1">Belongs to the peptidase C1 family.</text>
</comment>
<evidence type="ECO:0000259" key="6">
    <source>
        <dbReference type="SMART" id="SM00645"/>
    </source>
</evidence>
<dbReference type="InterPro" id="IPR025660">
    <property type="entry name" value="Pept_his_AS"/>
</dbReference>
<feature type="compositionally biased region" description="Acidic residues" evidence="5">
    <location>
        <begin position="75"/>
        <end position="87"/>
    </location>
</feature>
<dbReference type="PROSITE" id="PS00639">
    <property type="entry name" value="THIOL_PROTEASE_HIS"/>
    <property type="match status" value="1"/>
</dbReference>
<dbReference type="InterPro" id="IPR039417">
    <property type="entry name" value="Peptidase_C1A_papain-like"/>
</dbReference>
<dbReference type="Pfam" id="PF08246">
    <property type="entry name" value="Inhibitor_I29"/>
    <property type="match status" value="1"/>
</dbReference>
<evidence type="ECO:0000256" key="2">
    <source>
        <dbReference type="ARBA" id="ARBA00022670"/>
    </source>
</evidence>
<dbReference type="SMART" id="SM00645">
    <property type="entry name" value="Pept_C1"/>
    <property type="match status" value="1"/>
</dbReference>
<dbReference type="PRINTS" id="PR00705">
    <property type="entry name" value="PAPAIN"/>
</dbReference>
<dbReference type="SMART" id="SM00848">
    <property type="entry name" value="Inhibitor_I29"/>
    <property type="match status" value="1"/>
</dbReference>
<feature type="domain" description="Peptidase C1A papain C-terminal" evidence="6">
    <location>
        <begin position="375"/>
        <end position="596"/>
    </location>
</feature>
<feature type="region of interest" description="Disordered" evidence="5">
    <location>
        <begin position="58"/>
        <end position="94"/>
    </location>
</feature>